<gene>
    <name evidence="4" type="ORF">Fcan01_07374</name>
</gene>
<feature type="chain" id="PRO_5013076116" evidence="2">
    <location>
        <begin position="20"/>
        <end position="829"/>
    </location>
</feature>
<sequence length="829" mass="94543">MKFFCSLLFLSASCTLCMGWTGTVVFEDNFDGSSLDTIKWEYQEGCGTEFGSGNLQCYTRNNVRVANGNLVIDARRQNMEDKEYTSGRIRQRGLGFLYGAYVIRARLARGDHLWPALWLLPINNECRYEEIDIAEYRGQAGEARQLEMAGHWGRSWDALTSRGVKNTIPWDLSTDFHEFAVLWLPSKIEWYIDNQKYYEVSLVDGTFNSDPAKLPCRGSTQPFDEPTNFIFNIAVGGPFFADFPNFDPNTWSKPSMEIDWKVVTSWLANSFADLTNSGSQPQSDTGNCFVVHVKLVNNLVNNSSNEIAQELADLFSNDFLYAFVKPSLLDHGDGPALATKYFQLVCENITQPLLIRKVVTLVIVSLLPTLVTRLKSNDSEVLSSTLGLFRSLLEFYCEDIWHDLLLQYLLPMKHLIVSERQKAIPEINFQDSTIRFIDSIPTSIYGAVSQDSLSEHFVVYIEQELQRIRSTDITISATIPLSRSQVTGIPLLDVFDVKEDVSMNQSNRGVAEDNNSRNVMFPMWVFKYDGTDVTHVSRKYKLSEPEEYFEDDFFQFFNKDNLSNIDEESRPLSSMRLPEDPGEAIRVYAEPVTLLHIRPPNPDPASTSFQSWKPVSEDQGYLGPFLESLFHILDKWTRLEPEVLLAISDIFSVLASSRIPLISSILLDFSVVLQPCFPSFHSVIHSIKIRLDGSLKKYPDTFIQKEWKRATNGANNMLKDAGSEDLFHNPADSFTETLRLKILKSSLFTNRSSTTNKLAKLFSPTPENRILQNSGSLFGNEEEELIARKSTLRCIIFAHWMLELSAIAQQSCWFQSRQNQRQREDDDQF</sequence>
<organism evidence="4 5">
    <name type="scientific">Folsomia candida</name>
    <name type="common">Springtail</name>
    <dbReference type="NCBI Taxonomy" id="158441"/>
    <lineage>
        <taxon>Eukaryota</taxon>
        <taxon>Metazoa</taxon>
        <taxon>Ecdysozoa</taxon>
        <taxon>Arthropoda</taxon>
        <taxon>Hexapoda</taxon>
        <taxon>Collembola</taxon>
        <taxon>Entomobryomorpha</taxon>
        <taxon>Isotomoidea</taxon>
        <taxon>Isotomidae</taxon>
        <taxon>Proisotominae</taxon>
        <taxon>Folsomia</taxon>
    </lineage>
</organism>
<evidence type="ECO:0000313" key="4">
    <source>
        <dbReference type="EMBL" id="OXA56861.1"/>
    </source>
</evidence>
<name>A0A226EJC9_FOLCA</name>
<dbReference type="InterPro" id="IPR019384">
    <property type="entry name" value="FHIP"/>
</dbReference>
<proteinExistence type="inferred from homology"/>
<dbReference type="CDD" id="cd08023">
    <property type="entry name" value="GH16_laminarinase_like"/>
    <property type="match status" value="1"/>
</dbReference>
<accession>A0A226EJC9</accession>
<comment type="caution">
    <text evidence="4">The sequence shown here is derived from an EMBL/GenBank/DDBJ whole genome shotgun (WGS) entry which is preliminary data.</text>
</comment>
<dbReference type="SUPFAM" id="SSF49899">
    <property type="entry name" value="Concanavalin A-like lectins/glucanases"/>
    <property type="match status" value="1"/>
</dbReference>
<dbReference type="EMBL" id="LNIX01000003">
    <property type="protein sequence ID" value="OXA56861.1"/>
    <property type="molecule type" value="Genomic_DNA"/>
</dbReference>
<keyword evidence="2" id="KW-0732">Signal</keyword>
<dbReference type="AlphaFoldDB" id="A0A226EJC9"/>
<dbReference type="PANTHER" id="PTHR21705">
    <property type="entry name" value="RAI16 PROTEIN-RELATED"/>
    <property type="match status" value="1"/>
</dbReference>
<dbReference type="OrthoDB" id="6287422at2759"/>
<evidence type="ECO:0000256" key="2">
    <source>
        <dbReference type="SAM" id="SignalP"/>
    </source>
</evidence>
<dbReference type="Pfam" id="PF00722">
    <property type="entry name" value="Glyco_hydro_16"/>
    <property type="match status" value="1"/>
</dbReference>
<dbReference type="Pfam" id="PF10257">
    <property type="entry name" value="RAI16-like"/>
    <property type="match status" value="1"/>
</dbReference>
<dbReference type="Proteomes" id="UP000198287">
    <property type="component" value="Unassembled WGS sequence"/>
</dbReference>
<dbReference type="Pfam" id="PF19314">
    <property type="entry name" value="DUF5917"/>
    <property type="match status" value="1"/>
</dbReference>
<evidence type="ECO:0000313" key="5">
    <source>
        <dbReference type="Proteomes" id="UP000198287"/>
    </source>
</evidence>
<protein>
    <submittedName>
        <fullName evidence="4">Beta-glucanase</fullName>
    </submittedName>
</protein>
<dbReference type="OMA" id="YLLPMKH"/>
<dbReference type="GO" id="GO:0004553">
    <property type="term" value="F:hydrolase activity, hydrolyzing O-glycosyl compounds"/>
    <property type="evidence" value="ECO:0007669"/>
    <property type="project" value="InterPro"/>
</dbReference>
<dbReference type="STRING" id="158441.A0A226EJC9"/>
<feature type="signal peptide" evidence="2">
    <location>
        <begin position="1"/>
        <end position="19"/>
    </location>
</feature>
<dbReference type="Gene3D" id="2.60.120.200">
    <property type="match status" value="1"/>
</dbReference>
<feature type="domain" description="GH16" evidence="3">
    <location>
        <begin position="18"/>
        <end position="269"/>
    </location>
</feature>
<dbReference type="InterPro" id="IPR000757">
    <property type="entry name" value="Beta-glucanase-like"/>
</dbReference>
<dbReference type="GO" id="GO:0005975">
    <property type="term" value="P:carbohydrate metabolic process"/>
    <property type="evidence" value="ECO:0007669"/>
    <property type="project" value="InterPro"/>
</dbReference>
<dbReference type="InterPro" id="IPR045669">
    <property type="entry name" value="FHIP_C"/>
</dbReference>
<evidence type="ECO:0000256" key="1">
    <source>
        <dbReference type="ARBA" id="ARBA00024336"/>
    </source>
</evidence>
<comment type="similarity">
    <text evidence="1">Belongs to the FHIP family.</text>
</comment>
<dbReference type="PANTHER" id="PTHR21705:SF11">
    <property type="entry name" value="FHIP FAMILY PROTEIN CG3558"/>
    <property type="match status" value="1"/>
</dbReference>
<dbReference type="PROSITE" id="PS51762">
    <property type="entry name" value="GH16_2"/>
    <property type="match status" value="1"/>
</dbReference>
<reference evidence="4 5" key="1">
    <citation type="submission" date="2015-12" db="EMBL/GenBank/DDBJ databases">
        <title>The genome of Folsomia candida.</title>
        <authorList>
            <person name="Faddeeva A."/>
            <person name="Derks M.F."/>
            <person name="Anvar Y."/>
            <person name="Smit S."/>
            <person name="Van Straalen N."/>
            <person name="Roelofs D."/>
        </authorList>
    </citation>
    <scope>NUCLEOTIDE SEQUENCE [LARGE SCALE GENOMIC DNA]</scope>
    <source>
        <strain evidence="4 5">VU population</strain>
        <tissue evidence="4">Whole body</tissue>
    </source>
</reference>
<keyword evidence="5" id="KW-1185">Reference proteome</keyword>
<evidence type="ECO:0000259" key="3">
    <source>
        <dbReference type="PROSITE" id="PS51762"/>
    </source>
</evidence>
<dbReference type="InterPro" id="IPR013320">
    <property type="entry name" value="ConA-like_dom_sf"/>
</dbReference>